<sequence>MKLSRREIILISILLVLLIGYGYGHYIYSPNKSKMRALKEEVDLAQKVVQEYQLKAIPENKLYEDYAQAVQHTISITNRYYPDMLQSEIISDMQKIIEGSGIQVSSMNFSSPTYTVVMPRPEVNGTVSVLENLALSFNHPTEEVKETTQINSDQNEQVKYMSITLSFTGTYSNIKNFIHQINNNRYQLILNHIAFNSTNQKEMYVGNAVIDVYSMPHIAEEENNTSTRPVS</sequence>
<keyword evidence="2" id="KW-1185">Reference proteome</keyword>
<protein>
    <recommendedName>
        <fullName evidence="3">Type 4a pilus biogenesis protein PilO</fullName>
    </recommendedName>
</protein>
<gene>
    <name evidence="1" type="ORF">GND95_09765</name>
</gene>
<name>A0A7C8HHG2_9FIRM</name>
<evidence type="ECO:0000313" key="1">
    <source>
        <dbReference type="EMBL" id="KAE9633152.1"/>
    </source>
</evidence>
<dbReference type="AlphaFoldDB" id="A0A7C8HHG2"/>
<dbReference type="EMBL" id="WSLF01000009">
    <property type="protein sequence ID" value="KAE9633152.1"/>
    <property type="molecule type" value="Genomic_DNA"/>
</dbReference>
<dbReference type="Gene3D" id="3.30.70.60">
    <property type="match status" value="1"/>
</dbReference>
<dbReference type="Proteomes" id="UP000483018">
    <property type="component" value="Unassembled WGS sequence"/>
</dbReference>
<dbReference type="OrthoDB" id="1704601at2"/>
<proteinExistence type="predicted"/>
<comment type="caution">
    <text evidence="1">The sequence shown here is derived from an EMBL/GenBank/DDBJ whole genome shotgun (WGS) entry which is preliminary data.</text>
</comment>
<organism evidence="1 2">
    <name type="scientific">Defluviitalea raffinosedens</name>
    <dbReference type="NCBI Taxonomy" id="1450156"/>
    <lineage>
        <taxon>Bacteria</taxon>
        <taxon>Bacillati</taxon>
        <taxon>Bacillota</taxon>
        <taxon>Clostridia</taxon>
        <taxon>Lachnospirales</taxon>
        <taxon>Defluviitaleaceae</taxon>
        <taxon>Defluviitalea</taxon>
    </lineage>
</organism>
<reference evidence="1 2" key="1">
    <citation type="submission" date="2019-12" db="EMBL/GenBank/DDBJ databases">
        <title>Defluviitalea raffinosedens, isolated from a biogas fermenter, genome sequencing and characterization.</title>
        <authorList>
            <person name="Rettenmaier R."/>
            <person name="Schneider M."/>
            <person name="Neuhaus K."/>
            <person name="Liebl W."/>
            <person name="Zverlov V."/>
        </authorList>
    </citation>
    <scope>NUCLEOTIDE SEQUENCE [LARGE SCALE GENOMIC DNA]</scope>
    <source>
        <strain evidence="1 2">249c-K6</strain>
    </source>
</reference>
<evidence type="ECO:0008006" key="3">
    <source>
        <dbReference type="Google" id="ProtNLM"/>
    </source>
</evidence>
<accession>A0A7C8HHG2</accession>
<dbReference type="RefSeq" id="WP_158740857.1">
    <property type="nucleotide sequence ID" value="NZ_JAFBEP010000012.1"/>
</dbReference>
<dbReference type="InterPro" id="IPR014717">
    <property type="entry name" value="Transl_elong_EF1B/ribsomal_bS6"/>
</dbReference>
<evidence type="ECO:0000313" key="2">
    <source>
        <dbReference type="Proteomes" id="UP000483018"/>
    </source>
</evidence>